<protein>
    <submittedName>
        <fullName evidence="2">Mlr6579 protein</fullName>
    </submittedName>
</protein>
<accession>A0A3B1CWS0</accession>
<dbReference type="SUPFAM" id="SSF56300">
    <property type="entry name" value="Metallo-dependent phosphatases"/>
    <property type="match status" value="1"/>
</dbReference>
<dbReference type="PANTHER" id="PTHR42850:SF2">
    <property type="entry name" value="BLL5683 PROTEIN"/>
    <property type="match status" value="1"/>
</dbReference>
<reference evidence="2" key="1">
    <citation type="submission" date="2018-06" db="EMBL/GenBank/DDBJ databases">
        <authorList>
            <person name="Zhirakovskaya E."/>
        </authorList>
    </citation>
    <scope>NUCLEOTIDE SEQUENCE</scope>
</reference>
<dbReference type="PANTHER" id="PTHR42850">
    <property type="entry name" value="METALLOPHOSPHOESTERASE"/>
    <property type="match status" value="1"/>
</dbReference>
<proteinExistence type="predicted"/>
<evidence type="ECO:0000313" key="2">
    <source>
        <dbReference type="EMBL" id="VAX32872.1"/>
    </source>
</evidence>
<feature type="domain" description="Calcineurin-like phosphoesterase" evidence="1">
    <location>
        <begin position="1"/>
        <end position="204"/>
    </location>
</feature>
<organism evidence="2">
    <name type="scientific">hydrothermal vent metagenome</name>
    <dbReference type="NCBI Taxonomy" id="652676"/>
    <lineage>
        <taxon>unclassified sequences</taxon>
        <taxon>metagenomes</taxon>
        <taxon>ecological metagenomes</taxon>
    </lineage>
</organism>
<dbReference type="GO" id="GO:0005737">
    <property type="term" value="C:cytoplasm"/>
    <property type="evidence" value="ECO:0007669"/>
    <property type="project" value="TreeGrafter"/>
</dbReference>
<dbReference type="PIRSF" id="PIRSF000883">
    <property type="entry name" value="Pesterase_MJ0912"/>
    <property type="match status" value="1"/>
</dbReference>
<dbReference type="AlphaFoldDB" id="A0A3B1CWS0"/>
<evidence type="ECO:0000259" key="1">
    <source>
        <dbReference type="Pfam" id="PF12850"/>
    </source>
</evidence>
<dbReference type="Gene3D" id="3.60.21.10">
    <property type="match status" value="1"/>
</dbReference>
<gene>
    <name evidence="2" type="ORF">MNBD_NITROSPINAE05-640</name>
</gene>
<dbReference type="InterPro" id="IPR011152">
    <property type="entry name" value="Pesterase_MJ0912"/>
</dbReference>
<dbReference type="CDD" id="cd00838">
    <property type="entry name" value="MPP_superfamily"/>
    <property type="match status" value="1"/>
</dbReference>
<dbReference type="InterPro" id="IPR024654">
    <property type="entry name" value="Calcineurin-like_PHP_lpxH"/>
</dbReference>
<dbReference type="InterPro" id="IPR050126">
    <property type="entry name" value="Ap4A_hydrolase"/>
</dbReference>
<name>A0A3B1CWS0_9ZZZZ</name>
<dbReference type="Pfam" id="PF12850">
    <property type="entry name" value="Metallophos_2"/>
    <property type="match status" value="1"/>
</dbReference>
<dbReference type="EMBL" id="UOGG01000225">
    <property type="protein sequence ID" value="VAX32872.1"/>
    <property type="molecule type" value="Genomic_DNA"/>
</dbReference>
<dbReference type="GO" id="GO:0016791">
    <property type="term" value="F:phosphatase activity"/>
    <property type="evidence" value="ECO:0007669"/>
    <property type="project" value="TreeGrafter"/>
</dbReference>
<dbReference type="InterPro" id="IPR029052">
    <property type="entry name" value="Metallo-depent_PP-like"/>
</dbReference>
<sequence>MRYLIFSDLHSNLESLQSFAKIAETIEHDKKVFLGDLVGYGADPNACVDWVRENADIALGGNHDYAVTGKTKLTYMNPYAYQACLWTRQKLTEENKDYLKKLPSEIVEDGIHWVHSSPYEPEEWHYVVTSADGKVNFDHFSTQLCFLGHSHRPVILEQEQGGAITDCGSPATWELNPDHRYIINAGSLGQPRDGNPKPAFVVYDSARKTIEFRRYEYDYATTQRKILQSGLPAYLAERLKKGM</sequence>